<name>A0A9P1NQ19_9PROT</name>
<dbReference type="InterPro" id="IPR016181">
    <property type="entry name" value="Acyl_CoA_acyltransferase"/>
</dbReference>
<evidence type="ECO:0000256" key="2">
    <source>
        <dbReference type="ARBA" id="ARBA00012888"/>
    </source>
</evidence>
<dbReference type="InterPro" id="IPR000182">
    <property type="entry name" value="GNAT_dom"/>
</dbReference>
<comment type="subunit">
    <text evidence="1 9">Homodimer.</text>
</comment>
<keyword evidence="4 9" id="KW-0808">Transferase</keyword>
<sequence>MRIERCTHETLDDLVALRWELWPEAPIETHRTEAADDLSVPDRAVAFIVRDEGGVAVGFAEASLRRDYVNGCETSPVAFLEGIYVRAEQRKRGIARRLIQAVESWGKEKGCSEFASDADIGNDVSQRMHAALGFEETERVVFFRKPLCRR</sequence>
<evidence type="ECO:0000313" key="12">
    <source>
        <dbReference type="Proteomes" id="UP000007319"/>
    </source>
</evidence>
<dbReference type="EMBL" id="HE577328">
    <property type="protein sequence ID" value="CCD01034.1"/>
    <property type="molecule type" value="Genomic_DNA"/>
</dbReference>
<gene>
    <name evidence="11" type="primary">aacA</name>
    <name evidence="11" type="ORF">AZOBR_p1140049</name>
</gene>
<evidence type="ECO:0000256" key="6">
    <source>
        <dbReference type="ARBA" id="ARBA00023315"/>
    </source>
</evidence>
<dbReference type="InterPro" id="IPR024170">
    <property type="entry name" value="Aminoglycoside_N6-AcTrfrase"/>
</dbReference>
<evidence type="ECO:0000256" key="8">
    <source>
        <dbReference type="ARBA" id="ARBA00048923"/>
    </source>
</evidence>
<keyword evidence="11" id="KW-0614">Plasmid</keyword>
<evidence type="ECO:0000256" key="7">
    <source>
        <dbReference type="ARBA" id="ARBA00029660"/>
    </source>
</evidence>
<dbReference type="GO" id="GO:0047663">
    <property type="term" value="F:aminoglycoside 6'-N-acetyltransferase activity"/>
    <property type="evidence" value="ECO:0007669"/>
    <property type="project" value="UniProtKB-EC"/>
</dbReference>
<dbReference type="KEGG" id="abs:AZOBR_p1140049"/>
<evidence type="ECO:0000256" key="4">
    <source>
        <dbReference type="ARBA" id="ARBA00022679"/>
    </source>
</evidence>
<dbReference type="NCBIfam" id="NF043067">
    <property type="entry name" value="AAC_6p_group_E"/>
    <property type="match status" value="1"/>
</dbReference>
<dbReference type="PROSITE" id="PS51186">
    <property type="entry name" value="GNAT"/>
    <property type="match status" value="1"/>
</dbReference>
<reference evidence="11 12" key="1">
    <citation type="journal article" date="2011" name="PLoS Genet.">
        <title>Azospirillum genomes reveal transition of bacteria from aquatic to terrestrial environments.</title>
        <authorList>
            <person name="Wisniewski-Dye F."/>
            <person name="Borziak K."/>
            <person name="Khalsa-Moyers G."/>
            <person name="Alexandre G."/>
            <person name="Sukharnikov L.O."/>
            <person name="Wuichet K."/>
            <person name="Hurst G.B."/>
            <person name="McDonald W.H."/>
            <person name="Robertson J.S."/>
            <person name="Barbe V."/>
            <person name="Calteau A."/>
            <person name="Rouy Z."/>
            <person name="Mangenot S."/>
            <person name="Prigent-Combaret C."/>
            <person name="Normand P."/>
            <person name="Boyer M."/>
            <person name="Siguier P."/>
            <person name="Dessaux Y."/>
            <person name="Elmerich C."/>
            <person name="Condemine G."/>
            <person name="Krishnen G."/>
            <person name="Kennedy I."/>
            <person name="Paterson A.H."/>
            <person name="Gonzalez V."/>
            <person name="Mavingui P."/>
            <person name="Zhulin I.B."/>
        </authorList>
    </citation>
    <scope>NUCLEOTIDE SEQUENCE [LARGE SCALE GENOMIC DNA]</scope>
    <source>
        <strain evidence="11 12">Sp245</strain>
    </source>
</reference>
<dbReference type="GO" id="GO:0046677">
    <property type="term" value="P:response to antibiotic"/>
    <property type="evidence" value="ECO:0007669"/>
    <property type="project" value="UniProtKB-KW"/>
</dbReference>
<evidence type="ECO:0000256" key="3">
    <source>
        <dbReference type="ARBA" id="ARBA00017677"/>
    </source>
</evidence>
<evidence type="ECO:0000259" key="10">
    <source>
        <dbReference type="PROSITE" id="PS51186"/>
    </source>
</evidence>
<dbReference type="Gene3D" id="3.40.630.30">
    <property type="match status" value="1"/>
</dbReference>
<accession>A0A9P1NQ19</accession>
<keyword evidence="12" id="KW-1185">Reference proteome</keyword>
<dbReference type="PIRSF" id="PIRSF000452">
    <property type="entry name" value="6-N-acetyltransf"/>
    <property type="match status" value="1"/>
</dbReference>
<dbReference type="Proteomes" id="UP000007319">
    <property type="component" value="Plasmid AZOBR_p1"/>
</dbReference>
<evidence type="ECO:0000313" key="11">
    <source>
        <dbReference type="EMBL" id="CCD01034.1"/>
    </source>
</evidence>
<evidence type="ECO:0000256" key="5">
    <source>
        <dbReference type="ARBA" id="ARBA00023251"/>
    </source>
</evidence>
<organism evidence="11 12">
    <name type="scientific">Azospirillum baldaniorum</name>
    <dbReference type="NCBI Taxonomy" id="1064539"/>
    <lineage>
        <taxon>Bacteria</taxon>
        <taxon>Pseudomonadati</taxon>
        <taxon>Pseudomonadota</taxon>
        <taxon>Alphaproteobacteria</taxon>
        <taxon>Rhodospirillales</taxon>
        <taxon>Azospirillaceae</taxon>
        <taxon>Azospirillum</taxon>
    </lineage>
</organism>
<dbReference type="PANTHER" id="PTHR43877">
    <property type="entry name" value="AMINOALKYLPHOSPHONATE N-ACETYLTRANSFERASE-RELATED-RELATED"/>
    <property type="match status" value="1"/>
</dbReference>
<dbReference type="SUPFAM" id="SSF55729">
    <property type="entry name" value="Acyl-CoA N-acyltransferases (Nat)"/>
    <property type="match status" value="1"/>
</dbReference>
<feature type="domain" description="N-acetyltransferase" evidence="10">
    <location>
        <begin position="1"/>
        <end position="150"/>
    </location>
</feature>
<dbReference type="AlphaFoldDB" id="A0A9P1NQ19"/>
<dbReference type="InterPro" id="IPR050832">
    <property type="entry name" value="Bact_Acetyltransf"/>
</dbReference>
<comment type="catalytic activity">
    <reaction evidence="8 9">
        <text>kanamycin B + acetyl-CoA = N(6')-acetylkanamycin B + CoA + H(+)</text>
        <dbReference type="Rhea" id="RHEA:16449"/>
        <dbReference type="ChEBI" id="CHEBI:15378"/>
        <dbReference type="ChEBI" id="CHEBI:57287"/>
        <dbReference type="ChEBI" id="CHEBI:57288"/>
        <dbReference type="ChEBI" id="CHEBI:58390"/>
        <dbReference type="ChEBI" id="CHEBI:58549"/>
        <dbReference type="EC" id="2.3.1.82"/>
    </reaction>
</comment>
<evidence type="ECO:0000256" key="1">
    <source>
        <dbReference type="ARBA" id="ARBA00011738"/>
    </source>
</evidence>
<comment type="function">
    <text evidence="9">Catalyzes the transfer of an acetyl group from acetyl-CoA to the 6'-amino group of aminoglycoside molecules conferring resistance to antibiotics containing the purpurosamine ring.</text>
</comment>
<dbReference type="RefSeq" id="WP_014198482.1">
    <property type="nucleotide sequence ID" value="NC_016594.1"/>
</dbReference>
<evidence type="ECO:0000256" key="9">
    <source>
        <dbReference type="PIRNR" id="PIRNR000452"/>
    </source>
</evidence>
<keyword evidence="5 9" id="KW-0046">Antibiotic resistance</keyword>
<geneLocation type="plasmid" evidence="11 12">
    <name>AZOBR_p1</name>
</geneLocation>
<proteinExistence type="predicted"/>
<protein>
    <recommendedName>
        <fullName evidence="3 9">Aminoglycoside N(6')-acetyltransferase type 1</fullName>
        <ecNumber evidence="2 9">2.3.1.82</ecNumber>
    </recommendedName>
    <alternativeName>
        <fullName evidence="7 9">Aminoglycoside resistance protein</fullName>
    </alternativeName>
</protein>
<keyword evidence="6 9" id="KW-0012">Acyltransferase</keyword>
<dbReference type="EC" id="2.3.1.82" evidence="2 9"/>
<dbReference type="Pfam" id="PF00583">
    <property type="entry name" value="Acetyltransf_1"/>
    <property type="match status" value="1"/>
</dbReference>
<dbReference type="CDD" id="cd04301">
    <property type="entry name" value="NAT_SF"/>
    <property type="match status" value="1"/>
</dbReference>